<dbReference type="InterPro" id="IPR015947">
    <property type="entry name" value="PUA-like_sf"/>
</dbReference>
<evidence type="ECO:0000313" key="1">
    <source>
        <dbReference type="EMBL" id="ECQ6721778.1"/>
    </source>
</evidence>
<dbReference type="AlphaFoldDB" id="A0A5Y9DIY5"/>
<dbReference type="Pfam" id="PF12961">
    <property type="entry name" value="DUF3850"/>
    <property type="match status" value="1"/>
</dbReference>
<sequence>MTKLHELKTMSEYFAAVAEERKTFEIRKNDRDFKIDDYLLLKEFEETYTGWVALVKVIYITNYEQKNDYVVLGIKLDEQFGIRECT</sequence>
<protein>
    <submittedName>
        <fullName evidence="1">DUF3850 domain-containing protein</fullName>
    </submittedName>
</protein>
<organism evidence="1">
    <name type="scientific">Listeria monocytogenes</name>
    <dbReference type="NCBI Taxonomy" id="1639"/>
    <lineage>
        <taxon>Bacteria</taxon>
        <taxon>Bacillati</taxon>
        <taxon>Bacillota</taxon>
        <taxon>Bacilli</taxon>
        <taxon>Bacillales</taxon>
        <taxon>Listeriaceae</taxon>
        <taxon>Listeria</taxon>
    </lineage>
</organism>
<dbReference type="EMBL" id="AAKCDQ010000001">
    <property type="protein sequence ID" value="ECQ6721778.1"/>
    <property type="molecule type" value="Genomic_DNA"/>
</dbReference>
<reference evidence="1" key="1">
    <citation type="submission" date="2019-08" db="EMBL/GenBank/DDBJ databases">
        <authorList>
            <consortium name="GenomeTrakr network: Whole genome sequencing for foodborne pathogen traceback"/>
        </authorList>
    </citation>
    <scope>NUCLEOTIDE SEQUENCE</scope>
    <source>
        <strain evidence="1">AG19-0288</strain>
    </source>
</reference>
<dbReference type="SUPFAM" id="SSF88697">
    <property type="entry name" value="PUA domain-like"/>
    <property type="match status" value="1"/>
</dbReference>
<name>A0A5Y9DIY5_LISMN</name>
<dbReference type="InterPro" id="IPR039440">
    <property type="entry name" value="DUF3850"/>
</dbReference>
<dbReference type="PROSITE" id="PS50003">
    <property type="entry name" value="PH_DOMAIN"/>
    <property type="match status" value="1"/>
</dbReference>
<dbReference type="InterPro" id="IPR001849">
    <property type="entry name" value="PH_domain"/>
</dbReference>
<proteinExistence type="predicted"/>
<gene>
    <name evidence="1" type="ORF">FZ622_02450</name>
</gene>
<dbReference type="Gene3D" id="2.30.130.30">
    <property type="entry name" value="Hypothetical protein"/>
    <property type="match status" value="1"/>
</dbReference>
<accession>A0A5Y9DIY5</accession>
<dbReference type="RefSeq" id="WP_188002025.1">
    <property type="nucleotide sequence ID" value="NZ_JABXMJ010000004.1"/>
</dbReference>
<comment type="caution">
    <text evidence="1">The sequence shown here is derived from an EMBL/GenBank/DDBJ whole genome shotgun (WGS) entry which is preliminary data.</text>
</comment>